<dbReference type="RefSeq" id="WP_193110333.1">
    <property type="nucleotide sequence ID" value="NZ_CP041406.1"/>
</dbReference>
<keyword evidence="3" id="KW-0678">Repressor</keyword>
<feature type="domain" description="Anti-sigma-28 factor FlgM C-terminal" evidence="9">
    <location>
        <begin position="25"/>
        <end position="65"/>
    </location>
</feature>
<keyword evidence="5" id="KW-0805">Transcription regulation</keyword>
<dbReference type="EMBL" id="CP041406">
    <property type="protein sequence ID" value="QOP46147.1"/>
    <property type="molecule type" value="Genomic_DNA"/>
</dbReference>
<evidence type="ECO:0000256" key="2">
    <source>
        <dbReference type="ARBA" id="ARBA00017823"/>
    </source>
</evidence>
<comment type="similarity">
    <text evidence="1">Belongs to the FlgM family.</text>
</comment>
<dbReference type="SUPFAM" id="SSF101498">
    <property type="entry name" value="Anti-sigma factor FlgM"/>
    <property type="match status" value="1"/>
</dbReference>
<evidence type="ECO:0000256" key="4">
    <source>
        <dbReference type="ARBA" id="ARBA00022795"/>
    </source>
</evidence>
<dbReference type="GO" id="GO:0045892">
    <property type="term" value="P:negative regulation of DNA-templated transcription"/>
    <property type="evidence" value="ECO:0007669"/>
    <property type="project" value="InterPro"/>
</dbReference>
<dbReference type="Proteomes" id="UP000593580">
    <property type="component" value="Chromosome"/>
</dbReference>
<dbReference type="NCBIfam" id="TIGR03824">
    <property type="entry name" value="FlgM_jcvi"/>
    <property type="match status" value="1"/>
</dbReference>
<reference evidence="10 11" key="1">
    <citation type="submission" date="2019-07" db="EMBL/GenBank/DDBJ databases">
        <title>Sulfurimonas paralvinellae sp. nov., a novel mesophilic, hydrogen- and sulfur-oxidizing chemolithoautotroph within the Epsilonproteo- bacteria isolated from a deep-sea hydrothermal vent polychaete nest, reclassification of Thiomicrospira denitrificans as Sulfurimonas denitrificans comb. nov. and emended description of the genus Sulfurimonas.</title>
        <authorList>
            <person name="Wang S."/>
            <person name="Jiang L."/>
            <person name="Shao Z."/>
        </authorList>
    </citation>
    <scope>NUCLEOTIDE SEQUENCE [LARGE SCALE GENOMIC DNA]</scope>
    <source>
        <strain evidence="10 11">GO25</strain>
    </source>
</reference>
<dbReference type="Pfam" id="PF04316">
    <property type="entry name" value="FlgM"/>
    <property type="match status" value="1"/>
</dbReference>
<keyword evidence="6" id="KW-0804">Transcription</keyword>
<evidence type="ECO:0000256" key="6">
    <source>
        <dbReference type="ARBA" id="ARBA00023163"/>
    </source>
</evidence>
<keyword evidence="10" id="KW-0969">Cilium</keyword>
<gene>
    <name evidence="10" type="primary">flgM</name>
    <name evidence="10" type="ORF">FM071_07520</name>
</gene>
<proteinExistence type="inferred from homology"/>
<dbReference type="InterPro" id="IPR035890">
    <property type="entry name" value="Anti-sigma-28_factor_FlgM_sf"/>
</dbReference>
<dbReference type="InterPro" id="IPR007412">
    <property type="entry name" value="FlgM"/>
</dbReference>
<dbReference type="AlphaFoldDB" id="A0A7M1B8V1"/>
<dbReference type="GO" id="GO:0044781">
    <property type="term" value="P:bacterial-type flagellum organization"/>
    <property type="evidence" value="ECO:0007669"/>
    <property type="project" value="UniProtKB-KW"/>
</dbReference>
<evidence type="ECO:0000313" key="11">
    <source>
        <dbReference type="Proteomes" id="UP000593580"/>
    </source>
</evidence>
<evidence type="ECO:0000256" key="1">
    <source>
        <dbReference type="ARBA" id="ARBA00005322"/>
    </source>
</evidence>
<evidence type="ECO:0000256" key="8">
    <source>
        <dbReference type="ARBA" id="ARBA00030117"/>
    </source>
</evidence>
<evidence type="ECO:0000259" key="9">
    <source>
        <dbReference type="Pfam" id="PF04316"/>
    </source>
</evidence>
<evidence type="ECO:0000313" key="10">
    <source>
        <dbReference type="EMBL" id="QOP46147.1"/>
    </source>
</evidence>
<evidence type="ECO:0000256" key="7">
    <source>
        <dbReference type="ARBA" id="ARBA00024739"/>
    </source>
</evidence>
<keyword evidence="10" id="KW-0282">Flagellum</keyword>
<sequence>MISNINSSAVRSAFANSLNENKEVKANAKLTTSQDGSQNKIEKLKEAIEAGEYKVDLSALAEKMADELL</sequence>
<evidence type="ECO:0000256" key="5">
    <source>
        <dbReference type="ARBA" id="ARBA00023015"/>
    </source>
</evidence>
<accession>A0A7M1B8V1</accession>
<evidence type="ECO:0000256" key="3">
    <source>
        <dbReference type="ARBA" id="ARBA00022491"/>
    </source>
</evidence>
<keyword evidence="11" id="KW-1185">Reference proteome</keyword>
<dbReference type="InterPro" id="IPR031316">
    <property type="entry name" value="FlgM_C"/>
</dbReference>
<comment type="function">
    <text evidence="7">Responsible for the coupling of flagellin expression to flagellar assembly by preventing expression of the flagellin genes when a component of the middle class of proteins is defective. It negatively regulates flagellar genes by inhibiting the activity of FliA by directly binding to FliA.</text>
</comment>
<keyword evidence="4" id="KW-1005">Bacterial flagellum biogenesis</keyword>
<protein>
    <recommendedName>
        <fullName evidence="2">Negative regulator of flagellin synthesis</fullName>
    </recommendedName>
    <alternativeName>
        <fullName evidence="8">Anti-sigma-28 factor</fullName>
    </alternativeName>
</protein>
<dbReference type="KEGG" id="spal:FM071_07520"/>
<name>A0A7M1B8V1_9BACT</name>
<organism evidence="10 11">
    <name type="scientific">Sulfurimonas paralvinellae</name>
    <dbReference type="NCBI Taxonomy" id="317658"/>
    <lineage>
        <taxon>Bacteria</taxon>
        <taxon>Pseudomonadati</taxon>
        <taxon>Campylobacterota</taxon>
        <taxon>Epsilonproteobacteria</taxon>
        <taxon>Campylobacterales</taxon>
        <taxon>Sulfurimonadaceae</taxon>
        <taxon>Sulfurimonas</taxon>
    </lineage>
</organism>
<keyword evidence="10" id="KW-0966">Cell projection</keyword>